<dbReference type="PANTHER" id="PTHR46442">
    <property type="entry name" value="DIRIGENT PROTEIN"/>
    <property type="match status" value="1"/>
</dbReference>
<name>A0ABD3U640_9LAMI</name>
<sequence length="182" mass="20434">MNLVQMSNYFLLFFLLIISCTTTFTHSKSTLKPEEPCEHMVLYFHNILSNGTDISNATSAKVTNGSALGSFFGMMVVFDDPMTKDGHLNSPPVAKAQGFYFWNNKDASNAWLAYTLVFNSTEYKGTLNIMGANPVVEKTRDLSVVGGTGDFFMTRGIVTLRTEEIQGNIYFRLRMDVKLYEC</sequence>
<dbReference type="Pfam" id="PF03018">
    <property type="entry name" value="Dirigent"/>
    <property type="match status" value="1"/>
</dbReference>
<accession>A0ABD3U640</accession>
<comment type="similarity">
    <text evidence="1 4">Belongs to the plant dirigent protein family.</text>
</comment>
<keyword evidence="3 4" id="KW-0964">Secreted</keyword>
<dbReference type="GO" id="GO:0048046">
    <property type="term" value="C:apoplast"/>
    <property type="evidence" value="ECO:0007669"/>
    <property type="project" value="UniProtKB-SubCell"/>
</dbReference>
<dbReference type="Proteomes" id="UP001634393">
    <property type="component" value="Unassembled WGS sequence"/>
</dbReference>
<dbReference type="PANTHER" id="PTHR46442:SF6">
    <property type="entry name" value="DIRIGENT PROTEIN 5"/>
    <property type="match status" value="1"/>
</dbReference>
<comment type="function">
    <text evidence="4">Dirigent proteins impart stereoselectivity on the phenoxy radical-coupling reaction, yielding optically active lignans from two molecules of coniferyl alcohol in the biosynthesis of lignans, flavonolignans, and alkaloids and thus plays a central role in plant secondary metabolism.</text>
</comment>
<evidence type="ECO:0000256" key="1">
    <source>
        <dbReference type="ARBA" id="ARBA00010746"/>
    </source>
</evidence>
<evidence type="ECO:0000256" key="3">
    <source>
        <dbReference type="ARBA" id="ARBA00022525"/>
    </source>
</evidence>
<reference evidence="5 6" key="1">
    <citation type="submission" date="2024-12" db="EMBL/GenBank/DDBJ databases">
        <title>The unique morphological basis and parallel evolutionary history of personate flowers in Penstemon.</title>
        <authorList>
            <person name="Depatie T.H."/>
            <person name="Wessinger C.A."/>
        </authorList>
    </citation>
    <scope>NUCLEOTIDE SEQUENCE [LARGE SCALE GENOMIC DNA]</scope>
    <source>
        <strain evidence="5">WTNN_2</strain>
        <tissue evidence="5">Leaf</tissue>
    </source>
</reference>
<evidence type="ECO:0000256" key="4">
    <source>
        <dbReference type="RuleBase" id="RU363099"/>
    </source>
</evidence>
<dbReference type="Gene3D" id="2.40.480.10">
    <property type="entry name" value="Allene oxide cyclase-like"/>
    <property type="match status" value="1"/>
</dbReference>
<proteinExistence type="inferred from homology"/>
<feature type="chain" id="PRO_5044529921" description="Dirigent protein" evidence="4">
    <location>
        <begin position="28"/>
        <end position="182"/>
    </location>
</feature>
<dbReference type="AlphaFoldDB" id="A0ABD3U640"/>
<comment type="subcellular location">
    <subcellularLocation>
        <location evidence="4">Secreted</location>
        <location evidence="4">Extracellular space</location>
        <location evidence="4">Apoplast</location>
    </subcellularLocation>
</comment>
<comment type="caution">
    <text evidence="5">The sequence shown here is derived from an EMBL/GenBank/DDBJ whole genome shotgun (WGS) entry which is preliminary data.</text>
</comment>
<keyword evidence="4" id="KW-0732">Signal</keyword>
<evidence type="ECO:0000313" key="5">
    <source>
        <dbReference type="EMBL" id="KAL3844527.1"/>
    </source>
</evidence>
<dbReference type="InterPro" id="IPR004265">
    <property type="entry name" value="Dirigent"/>
</dbReference>
<evidence type="ECO:0000313" key="6">
    <source>
        <dbReference type="Proteomes" id="UP001634393"/>
    </source>
</evidence>
<dbReference type="GO" id="GO:0009699">
    <property type="term" value="P:phenylpropanoid biosynthetic process"/>
    <property type="evidence" value="ECO:0007669"/>
    <property type="project" value="UniProtKB-ARBA"/>
</dbReference>
<organism evidence="5 6">
    <name type="scientific">Penstemon smallii</name>
    <dbReference type="NCBI Taxonomy" id="265156"/>
    <lineage>
        <taxon>Eukaryota</taxon>
        <taxon>Viridiplantae</taxon>
        <taxon>Streptophyta</taxon>
        <taxon>Embryophyta</taxon>
        <taxon>Tracheophyta</taxon>
        <taxon>Spermatophyta</taxon>
        <taxon>Magnoliopsida</taxon>
        <taxon>eudicotyledons</taxon>
        <taxon>Gunneridae</taxon>
        <taxon>Pentapetalae</taxon>
        <taxon>asterids</taxon>
        <taxon>lamiids</taxon>
        <taxon>Lamiales</taxon>
        <taxon>Plantaginaceae</taxon>
        <taxon>Cheloneae</taxon>
        <taxon>Penstemon</taxon>
    </lineage>
</organism>
<feature type="signal peptide" evidence="4">
    <location>
        <begin position="1"/>
        <end position="27"/>
    </location>
</feature>
<comment type="subunit">
    <text evidence="2 4">Homodimer.</text>
</comment>
<keyword evidence="4" id="KW-0052">Apoplast</keyword>
<dbReference type="InterPro" id="IPR044859">
    <property type="entry name" value="Allene_oxi_cyc_Dirigent"/>
</dbReference>
<evidence type="ECO:0000256" key="2">
    <source>
        <dbReference type="ARBA" id="ARBA00011738"/>
    </source>
</evidence>
<protein>
    <recommendedName>
        <fullName evidence="4">Dirigent protein</fullName>
    </recommendedName>
</protein>
<gene>
    <name evidence="5" type="ORF">ACJIZ3_001930</name>
</gene>
<keyword evidence="6" id="KW-1185">Reference proteome</keyword>
<dbReference type="EMBL" id="JBJXBP010000002">
    <property type="protein sequence ID" value="KAL3844527.1"/>
    <property type="molecule type" value="Genomic_DNA"/>
</dbReference>